<feature type="transmembrane region" description="Helical" evidence="1">
    <location>
        <begin position="49"/>
        <end position="70"/>
    </location>
</feature>
<dbReference type="Proteomes" id="UP001279734">
    <property type="component" value="Unassembled WGS sequence"/>
</dbReference>
<accession>A0AAD3XNT1</accession>
<comment type="caution">
    <text evidence="2">The sequence shown here is derived from an EMBL/GenBank/DDBJ whole genome shotgun (WGS) entry which is preliminary data.</text>
</comment>
<reference evidence="2" key="1">
    <citation type="submission" date="2023-05" db="EMBL/GenBank/DDBJ databases">
        <title>Nepenthes gracilis genome sequencing.</title>
        <authorList>
            <person name="Fukushima K."/>
        </authorList>
    </citation>
    <scope>NUCLEOTIDE SEQUENCE</scope>
    <source>
        <strain evidence="2">SING2019-196</strain>
    </source>
</reference>
<keyword evidence="3" id="KW-1185">Reference proteome</keyword>
<keyword evidence="1" id="KW-1133">Transmembrane helix</keyword>
<proteinExistence type="predicted"/>
<dbReference type="AlphaFoldDB" id="A0AAD3XNT1"/>
<name>A0AAD3XNT1_NEPGR</name>
<keyword evidence="1" id="KW-0812">Transmembrane</keyword>
<dbReference type="EMBL" id="BSYO01000011">
    <property type="protein sequence ID" value="GMH11383.1"/>
    <property type="molecule type" value="Genomic_DNA"/>
</dbReference>
<sequence length="83" mass="9126">MRVSNTVAWVTITGVKKTATLCKGARTTGPTRASRAKIQGLPLTPPPLLHLYLVMLWPAAAAISGLLCLVEEFERWLLLGWRL</sequence>
<organism evidence="2 3">
    <name type="scientific">Nepenthes gracilis</name>
    <name type="common">Slender pitcher plant</name>
    <dbReference type="NCBI Taxonomy" id="150966"/>
    <lineage>
        <taxon>Eukaryota</taxon>
        <taxon>Viridiplantae</taxon>
        <taxon>Streptophyta</taxon>
        <taxon>Embryophyta</taxon>
        <taxon>Tracheophyta</taxon>
        <taxon>Spermatophyta</taxon>
        <taxon>Magnoliopsida</taxon>
        <taxon>eudicotyledons</taxon>
        <taxon>Gunneridae</taxon>
        <taxon>Pentapetalae</taxon>
        <taxon>Caryophyllales</taxon>
        <taxon>Nepenthaceae</taxon>
        <taxon>Nepenthes</taxon>
    </lineage>
</organism>
<evidence type="ECO:0000256" key="1">
    <source>
        <dbReference type="SAM" id="Phobius"/>
    </source>
</evidence>
<protein>
    <submittedName>
        <fullName evidence="2">Uncharacterized protein</fullName>
    </submittedName>
</protein>
<evidence type="ECO:0000313" key="2">
    <source>
        <dbReference type="EMBL" id="GMH11383.1"/>
    </source>
</evidence>
<gene>
    <name evidence="2" type="ORF">Nepgr_013224</name>
</gene>
<evidence type="ECO:0000313" key="3">
    <source>
        <dbReference type="Proteomes" id="UP001279734"/>
    </source>
</evidence>
<keyword evidence="1" id="KW-0472">Membrane</keyword>